<evidence type="ECO:0000256" key="2">
    <source>
        <dbReference type="SAM" id="Phobius"/>
    </source>
</evidence>
<dbReference type="EMBL" id="MCFJ01000006">
    <property type="protein sequence ID" value="ORY65343.1"/>
    <property type="molecule type" value="Genomic_DNA"/>
</dbReference>
<feature type="transmembrane region" description="Helical" evidence="2">
    <location>
        <begin position="20"/>
        <end position="40"/>
    </location>
</feature>
<dbReference type="RefSeq" id="XP_040716495.1">
    <property type="nucleotide sequence ID" value="XM_040858332.1"/>
</dbReference>
<evidence type="ECO:0000256" key="1">
    <source>
        <dbReference type="SAM" id="MobiDB-lite"/>
    </source>
</evidence>
<keyword evidence="2" id="KW-1133">Transmembrane helix</keyword>
<comment type="caution">
    <text evidence="3">The sequence shown here is derived from an EMBL/GenBank/DDBJ whole genome shotgun (WGS) entry which is preliminary data.</text>
</comment>
<dbReference type="OrthoDB" id="4775599at2759"/>
<dbReference type="InParanoid" id="A0A1Y2E1B1"/>
<feature type="compositionally biased region" description="Low complexity" evidence="1">
    <location>
        <begin position="133"/>
        <end position="148"/>
    </location>
</feature>
<keyword evidence="4" id="KW-1185">Reference proteome</keyword>
<name>A0A1Y2E1B1_9PEZI</name>
<proteinExistence type="predicted"/>
<feature type="compositionally biased region" description="Polar residues" evidence="1">
    <location>
        <begin position="63"/>
        <end position="73"/>
    </location>
</feature>
<sequence>MSSPLESGDMDRSAWNSHPFRWILVPILILLVAAAIITCLRYKRRMQYRGYGINASERDLEGQGQNRRPNSRWQWAGADAPQGAGRRRPGFGFGLANREEGLNELGEAPPAYTPSHKRANTEEDVELEDVTRPTPQSSLSQSNLQTLPEARPDVASPPGYDEASQPPWPASPPAAAVGQH</sequence>
<protein>
    <submittedName>
        <fullName evidence="3">Uncharacterized protein</fullName>
    </submittedName>
</protein>
<dbReference type="Proteomes" id="UP000193689">
    <property type="component" value="Unassembled WGS sequence"/>
</dbReference>
<dbReference type="AlphaFoldDB" id="A0A1Y2E1B1"/>
<gene>
    <name evidence="3" type="ORF">BCR38DRAFT_409054</name>
</gene>
<keyword evidence="2" id="KW-0472">Membrane</keyword>
<dbReference type="GeneID" id="63774544"/>
<organism evidence="3 4">
    <name type="scientific">Pseudomassariella vexata</name>
    <dbReference type="NCBI Taxonomy" id="1141098"/>
    <lineage>
        <taxon>Eukaryota</taxon>
        <taxon>Fungi</taxon>
        <taxon>Dikarya</taxon>
        <taxon>Ascomycota</taxon>
        <taxon>Pezizomycotina</taxon>
        <taxon>Sordariomycetes</taxon>
        <taxon>Xylariomycetidae</taxon>
        <taxon>Amphisphaeriales</taxon>
        <taxon>Pseudomassariaceae</taxon>
        <taxon>Pseudomassariella</taxon>
    </lineage>
</organism>
<evidence type="ECO:0000313" key="4">
    <source>
        <dbReference type="Proteomes" id="UP000193689"/>
    </source>
</evidence>
<reference evidence="3 4" key="1">
    <citation type="submission" date="2016-07" db="EMBL/GenBank/DDBJ databases">
        <title>Pervasive Adenine N6-methylation of Active Genes in Fungi.</title>
        <authorList>
            <consortium name="DOE Joint Genome Institute"/>
            <person name="Mondo S.J."/>
            <person name="Dannebaum R.O."/>
            <person name="Kuo R.C."/>
            <person name="Labutti K."/>
            <person name="Haridas S."/>
            <person name="Kuo A."/>
            <person name="Salamov A."/>
            <person name="Ahrendt S.R."/>
            <person name="Lipzen A."/>
            <person name="Sullivan W."/>
            <person name="Andreopoulos W.B."/>
            <person name="Clum A."/>
            <person name="Lindquist E."/>
            <person name="Daum C."/>
            <person name="Ramamoorthy G.K."/>
            <person name="Gryganskyi A."/>
            <person name="Culley D."/>
            <person name="Magnuson J.K."/>
            <person name="James T.Y."/>
            <person name="O'Malley M.A."/>
            <person name="Stajich J.E."/>
            <person name="Spatafora J.W."/>
            <person name="Visel A."/>
            <person name="Grigoriev I.V."/>
        </authorList>
    </citation>
    <scope>NUCLEOTIDE SEQUENCE [LARGE SCALE GENOMIC DNA]</scope>
    <source>
        <strain evidence="3 4">CBS 129021</strain>
    </source>
</reference>
<evidence type="ECO:0000313" key="3">
    <source>
        <dbReference type="EMBL" id="ORY65343.1"/>
    </source>
</evidence>
<accession>A0A1Y2E1B1</accession>
<feature type="region of interest" description="Disordered" evidence="1">
    <location>
        <begin position="60"/>
        <end position="180"/>
    </location>
</feature>
<keyword evidence="2" id="KW-0812">Transmembrane</keyword>